<proteinExistence type="predicted"/>
<dbReference type="InterPro" id="IPR051353">
    <property type="entry name" value="Tobamovirus_resist_UPF0261"/>
</dbReference>
<dbReference type="RefSeq" id="WP_129609687.1">
    <property type="nucleotide sequence ID" value="NZ_UWOC01000157.1"/>
</dbReference>
<protein>
    <submittedName>
        <fullName evidence="3">Uncharacterized protein</fullName>
    </submittedName>
</protein>
<gene>
    <name evidence="3" type="ORF">RHODGE_RHODGE_03074</name>
</gene>
<accession>A0A447CXB0</accession>
<dbReference type="InterPro" id="IPR056778">
    <property type="entry name" value="UPF0261_C"/>
</dbReference>
<reference evidence="4" key="1">
    <citation type="submission" date="2018-10" db="EMBL/GenBank/DDBJ databases">
        <authorList>
            <person name="Peiro R."/>
            <person name="Begona"/>
            <person name="Cbmso G."/>
            <person name="Lopez M."/>
            <person name="Gonzalez S."/>
            <person name="Sacristan E."/>
            <person name="Castillo E."/>
        </authorList>
    </citation>
    <scope>NUCLEOTIDE SEQUENCE [LARGE SCALE GENOMIC DNA]</scope>
</reference>
<dbReference type="NCBIfam" id="NF002674">
    <property type="entry name" value="PRK02399.1-2"/>
    <property type="match status" value="1"/>
</dbReference>
<dbReference type="NCBIfam" id="NF002673">
    <property type="entry name" value="PRK02399.1-1"/>
    <property type="match status" value="1"/>
</dbReference>
<evidence type="ECO:0000313" key="3">
    <source>
        <dbReference type="EMBL" id="VCU09907.1"/>
    </source>
</evidence>
<dbReference type="EMBL" id="UWOC01000157">
    <property type="protein sequence ID" value="VCU09907.1"/>
    <property type="molecule type" value="Genomic_DNA"/>
</dbReference>
<dbReference type="Pfam" id="PF06792">
    <property type="entry name" value="UPF0261"/>
    <property type="match status" value="1"/>
</dbReference>
<dbReference type="AlphaFoldDB" id="A0A447CXB0"/>
<dbReference type="PIRSF" id="PIRSF033271">
    <property type="entry name" value="UCP033271"/>
    <property type="match status" value="1"/>
</dbReference>
<dbReference type="CDD" id="cd15488">
    <property type="entry name" value="Tm-1-like"/>
    <property type="match status" value="1"/>
</dbReference>
<dbReference type="Gene3D" id="3.40.50.12030">
    <property type="entry name" value="Uncharacterised protein family UPF0261, NC domain"/>
    <property type="match status" value="1"/>
</dbReference>
<feature type="domain" description="UPF0261" evidence="1">
    <location>
        <begin position="11"/>
        <end position="176"/>
    </location>
</feature>
<evidence type="ECO:0000259" key="2">
    <source>
        <dbReference type="Pfam" id="PF23189"/>
    </source>
</evidence>
<comment type="caution">
    <text evidence="3">The sequence shown here is derived from an EMBL/GenBank/DDBJ whole genome shotgun (WGS) entry which is preliminary data.</text>
</comment>
<evidence type="ECO:0000259" key="1">
    <source>
        <dbReference type="Pfam" id="PF06792"/>
    </source>
</evidence>
<dbReference type="OrthoDB" id="9776369at2"/>
<sequence length="407" mass="42722">MNATSGQRCAIVVGTCDTKAEDLDYVRGVVQAAGVPVRLVDVGTKSGDTGADVSAAAVAACHPEGAAAVSRSDDRGQAIAAMATAFEGWVERNKDDILGMIGIGGSGNTALITPGMGRLPIGVPKIMVSTVASGNVAPYVGPNDIAMMYSVVDVAGINAISRQVLGNAANMLAGAVLRPIPAAAGTDKPAIGLTMFGVTTPCVHRVVDLLKGEYECFVFHATGAGGRTMEKLADSGRLVGLIDTTTTEVADLFMGGVMSAGEDRLGAAIRTRLPYVGSCGALDMVNFGGLDTVPEKYRGRKLHVHNAQVTLMRTTPEENRRMGEWIGAKLNQMEGPVRFLVPERGFSMIDVAGGPFHDPEADAALIDALERTIVQTAQRRLIRLPLAMNDPPFADALVAHFREIVRR</sequence>
<dbReference type="PANTHER" id="PTHR31862:SF1">
    <property type="entry name" value="UPF0261 DOMAIN PROTEIN (AFU_ORTHOLOGUE AFUA_1G10120)"/>
    <property type="match status" value="1"/>
</dbReference>
<evidence type="ECO:0000313" key="4">
    <source>
        <dbReference type="Proteomes" id="UP000289200"/>
    </source>
</evidence>
<name>A0A447CXB0_9BRAD</name>
<dbReference type="Gene3D" id="3.40.50.12020">
    <property type="entry name" value="Uncharacterised protein family UPF0261, NN domain"/>
    <property type="match status" value="1"/>
</dbReference>
<organism evidence="3 4">
    <name type="scientific">Rhodoplanes serenus</name>
    <dbReference type="NCBI Taxonomy" id="200615"/>
    <lineage>
        <taxon>Bacteria</taxon>
        <taxon>Pseudomonadati</taxon>
        <taxon>Pseudomonadota</taxon>
        <taxon>Alphaproteobacteria</taxon>
        <taxon>Hyphomicrobiales</taxon>
        <taxon>Nitrobacteraceae</taxon>
        <taxon>Rhodoplanes</taxon>
    </lineage>
</organism>
<dbReference type="PANTHER" id="PTHR31862">
    <property type="entry name" value="UPF0261 DOMAIN PROTEIN (AFU_ORTHOLOGUE AFUA_1G10120)"/>
    <property type="match status" value="1"/>
</dbReference>
<dbReference type="InterPro" id="IPR008322">
    <property type="entry name" value="UPF0261"/>
</dbReference>
<dbReference type="Proteomes" id="UP000289200">
    <property type="component" value="Unassembled WGS sequence"/>
</dbReference>
<dbReference type="InterPro" id="IPR044122">
    <property type="entry name" value="UPF0261_N"/>
</dbReference>
<feature type="domain" description="UPF0261" evidence="2">
    <location>
        <begin position="188"/>
        <end position="404"/>
    </location>
</feature>
<dbReference type="Pfam" id="PF23189">
    <property type="entry name" value="UPF0261_C"/>
    <property type="match status" value="1"/>
</dbReference>
<keyword evidence="4" id="KW-1185">Reference proteome</keyword>